<evidence type="ECO:0000313" key="11">
    <source>
        <dbReference type="Proteomes" id="UP000694871"/>
    </source>
</evidence>
<evidence type="ECO:0000256" key="3">
    <source>
        <dbReference type="ARBA" id="ARBA00022448"/>
    </source>
</evidence>
<proteinExistence type="inferred from homology"/>
<comment type="subcellular location">
    <subcellularLocation>
        <location evidence="1">Mitochondrion inner membrane</location>
        <topology evidence="1">Single-pass membrane protein</topology>
        <orientation evidence="1">Matrix side</orientation>
    </subcellularLocation>
</comment>
<name>A0ABM1KEI7_GEKJA</name>
<evidence type="ECO:0000256" key="1">
    <source>
        <dbReference type="ARBA" id="ARBA00004298"/>
    </source>
</evidence>
<evidence type="ECO:0000313" key="12">
    <source>
        <dbReference type="RefSeq" id="XP_015272124.1"/>
    </source>
</evidence>
<evidence type="ECO:0000256" key="2">
    <source>
        <dbReference type="ARBA" id="ARBA00008674"/>
    </source>
</evidence>
<accession>A0ABM1KEI7</accession>
<evidence type="ECO:0000256" key="7">
    <source>
        <dbReference type="ARBA" id="ARBA00022982"/>
    </source>
</evidence>
<evidence type="ECO:0000256" key="9">
    <source>
        <dbReference type="ARBA" id="ARBA00023128"/>
    </source>
</evidence>
<sequence>MSYELHLRLPDEARSLPPTPLLNLGSVWMGVHRQLLYTTVGFYVGHYMARRAAYFYAKRDLDIAEYIRTHPEDFKDKKKRKMAEVLEDFHPIR</sequence>
<keyword evidence="6" id="KW-0999">Mitochondrion inner membrane</keyword>
<keyword evidence="5" id="KW-0812">Transmembrane</keyword>
<keyword evidence="4" id="KW-0679">Respiratory chain</keyword>
<dbReference type="Proteomes" id="UP000694871">
    <property type="component" value="Unplaced"/>
</dbReference>
<organism evidence="11 12">
    <name type="scientific">Gekko japonicus</name>
    <name type="common">Schlegel's Japanese gecko</name>
    <dbReference type="NCBI Taxonomy" id="146911"/>
    <lineage>
        <taxon>Eukaryota</taxon>
        <taxon>Metazoa</taxon>
        <taxon>Chordata</taxon>
        <taxon>Craniata</taxon>
        <taxon>Vertebrata</taxon>
        <taxon>Euteleostomi</taxon>
        <taxon>Lepidosauria</taxon>
        <taxon>Squamata</taxon>
        <taxon>Bifurcata</taxon>
        <taxon>Gekkota</taxon>
        <taxon>Gekkonidae</taxon>
        <taxon>Gekkoninae</taxon>
        <taxon>Gekko</taxon>
    </lineage>
</organism>
<keyword evidence="3" id="KW-0813">Transport</keyword>
<keyword evidence="7" id="KW-0249">Electron transport</keyword>
<dbReference type="PIRSF" id="PIRSF017834">
    <property type="entry name" value="NADH-UbQ_OxRdtase_b14.5b"/>
    <property type="match status" value="1"/>
</dbReference>
<evidence type="ECO:0000256" key="10">
    <source>
        <dbReference type="ARBA" id="ARBA00023136"/>
    </source>
</evidence>
<dbReference type="PANTHER" id="PTHR13099:SF0">
    <property type="entry name" value="NADH DEHYDROGENASE [UBIQUINONE] 1 SUBUNIT C2-RELATED"/>
    <property type="match status" value="1"/>
</dbReference>
<evidence type="ECO:0000256" key="8">
    <source>
        <dbReference type="ARBA" id="ARBA00022989"/>
    </source>
</evidence>
<reference evidence="12" key="1">
    <citation type="submission" date="2025-08" db="UniProtKB">
        <authorList>
            <consortium name="RefSeq"/>
        </authorList>
    </citation>
    <scope>IDENTIFICATION</scope>
</reference>
<comment type="similarity">
    <text evidence="2">Belongs to the complex I NDUFC2 subunit family.</text>
</comment>
<evidence type="ECO:0000256" key="6">
    <source>
        <dbReference type="ARBA" id="ARBA00022792"/>
    </source>
</evidence>
<evidence type="ECO:0000256" key="5">
    <source>
        <dbReference type="ARBA" id="ARBA00022692"/>
    </source>
</evidence>
<dbReference type="GeneID" id="107115029"/>
<dbReference type="InterPro" id="IPR009423">
    <property type="entry name" value="NDUC2"/>
</dbReference>
<dbReference type="PANTHER" id="PTHR13099">
    <property type="entry name" value="NADH-UBIQUINONE OXIDOREDUCTASE SUBUNIT B14.5B"/>
    <property type="match status" value="1"/>
</dbReference>
<gene>
    <name evidence="12" type="primary">LOC107115029</name>
</gene>
<protein>
    <submittedName>
        <fullName evidence="12">NADH dehydrogenase [ubiquinone] 1 subunit C2-like</fullName>
    </submittedName>
</protein>
<dbReference type="Pfam" id="PF06374">
    <property type="entry name" value="NDUF_C2"/>
    <property type="match status" value="1"/>
</dbReference>
<keyword evidence="9" id="KW-0496">Mitochondrion</keyword>
<keyword evidence="10" id="KW-0472">Membrane</keyword>
<keyword evidence="11" id="KW-1185">Reference proteome</keyword>
<keyword evidence="8" id="KW-1133">Transmembrane helix</keyword>
<evidence type="ECO:0000256" key="4">
    <source>
        <dbReference type="ARBA" id="ARBA00022660"/>
    </source>
</evidence>
<dbReference type="RefSeq" id="XP_015272124.1">
    <property type="nucleotide sequence ID" value="XM_015416638.1"/>
</dbReference>